<dbReference type="Proteomes" id="UP001165685">
    <property type="component" value="Unassembled WGS sequence"/>
</dbReference>
<name>A0ABT4TJL2_9ACTN</name>
<dbReference type="EMBL" id="JAQFWP010000012">
    <property type="protein sequence ID" value="MDA2804576.1"/>
    <property type="molecule type" value="Genomic_DNA"/>
</dbReference>
<proteinExistence type="predicted"/>
<protein>
    <submittedName>
        <fullName evidence="1">Uncharacterized protein</fullName>
    </submittedName>
</protein>
<reference evidence="1" key="1">
    <citation type="submission" date="2023-01" db="EMBL/GenBank/DDBJ databases">
        <title>Draft genome sequence of Nocardiopsis sp. LSu2-4 isolated from halophytes.</title>
        <authorList>
            <person name="Duangmal K."/>
            <person name="Chantavorakit T."/>
        </authorList>
    </citation>
    <scope>NUCLEOTIDE SEQUENCE</scope>
    <source>
        <strain evidence="1">LSu2-4</strain>
    </source>
</reference>
<dbReference type="RefSeq" id="WP_270677140.1">
    <property type="nucleotide sequence ID" value="NZ_JAQFWP010000012.1"/>
</dbReference>
<evidence type="ECO:0000313" key="2">
    <source>
        <dbReference type="Proteomes" id="UP001165685"/>
    </source>
</evidence>
<keyword evidence="2" id="KW-1185">Reference proteome</keyword>
<organism evidence="1 2">
    <name type="scientific">Nocardiopsis suaedae</name>
    <dbReference type="NCBI Taxonomy" id="3018444"/>
    <lineage>
        <taxon>Bacteria</taxon>
        <taxon>Bacillati</taxon>
        <taxon>Actinomycetota</taxon>
        <taxon>Actinomycetes</taxon>
        <taxon>Streptosporangiales</taxon>
        <taxon>Nocardiopsidaceae</taxon>
        <taxon>Nocardiopsis</taxon>
    </lineage>
</organism>
<comment type="caution">
    <text evidence="1">The sequence shown here is derived from an EMBL/GenBank/DDBJ whole genome shotgun (WGS) entry which is preliminary data.</text>
</comment>
<sequence>MTDTPARDTGIVHVRLIGTPEAVQRAAEQIEQACTASPPSRPLPSRKNPHHVLVRFEVIA</sequence>
<accession>A0ABT4TJL2</accession>
<evidence type="ECO:0000313" key="1">
    <source>
        <dbReference type="EMBL" id="MDA2804576.1"/>
    </source>
</evidence>
<gene>
    <name evidence="1" type="ORF">O4U47_08635</name>
</gene>